<dbReference type="RefSeq" id="WP_135403121.1">
    <property type="nucleotide sequence ID" value="NZ_SRME01000006.1"/>
</dbReference>
<dbReference type="AlphaFoldDB" id="A0A4Z0W1A6"/>
<evidence type="ECO:0000313" key="1">
    <source>
        <dbReference type="EMBL" id="TGG86972.1"/>
    </source>
</evidence>
<protein>
    <submittedName>
        <fullName evidence="1">Uncharacterized protein</fullName>
    </submittedName>
</protein>
<dbReference type="EMBL" id="SRME01000006">
    <property type="protein sequence ID" value="TGG86972.1"/>
    <property type="molecule type" value="Genomic_DNA"/>
</dbReference>
<accession>A0A4Z0W1A6</accession>
<dbReference type="Proteomes" id="UP000297288">
    <property type="component" value="Unassembled WGS sequence"/>
</dbReference>
<proteinExistence type="predicted"/>
<name>A0A4Z0W1A6_9BACT</name>
<reference evidence="1 2" key="1">
    <citation type="submission" date="2019-04" db="EMBL/GenBank/DDBJ databases">
        <title>Draft genome sequence data and analysis of a Fermenting Bacterium, Geotoga petraea strain HO-Geo1, isolated from heavy-oil petroleum reservoir in Russia.</title>
        <authorList>
            <person name="Grouzdev D.S."/>
            <person name="Semenova E.M."/>
            <person name="Sokolova D.S."/>
            <person name="Tourova T.P."/>
            <person name="Poltaraus A.B."/>
            <person name="Nazina T.N."/>
        </authorList>
    </citation>
    <scope>NUCLEOTIDE SEQUENCE [LARGE SCALE GENOMIC DNA]</scope>
    <source>
        <strain evidence="1 2">HO-Geo1</strain>
    </source>
</reference>
<comment type="caution">
    <text evidence="1">The sequence shown here is derived from an EMBL/GenBank/DDBJ whole genome shotgun (WGS) entry which is preliminary data.</text>
</comment>
<sequence length="490" mass="58945">MNEIEDILIKKGPMLSNELKKELISRINIEDYNARQRISRAIKNGKIRSFKNISFNNNVSFVYLESHKNRKDFIKILKEKMKEEAKSYFYILRSIENKIDINRLPIYSNSTVKPLKGHRMFKDLINKLKLENIIIEKNESNQVYYQLKHKTDENNNIIKKVTAINKIEEIIIKDVFGFLSKINFVAYDKLKINSEFYKFKWSFTTPSYILPMKKYIKEQLQPGFIIGDILLKNVIYKEDILYFIDKINILKNQKNISKFAPFYIGYNFEKAAFNELKKNGVIIINIQQFFSKKYYETLKNIFEIFIGAYEMLKENPEKIIKLFEKLEKLEGEMNNIKGESFELIPAYYLSIHTNYNNFELNKTIKYEGKEKEIDLKAINNNNEIKIIECKATRYEIDIDYTEKWIKENIPLINKWLKNQDFYRNKKIIHEIWSTGGFSEDSLKLLRERKESTKKYQINYYDYNDMYDLFEKDKKLREILYDNYSVEKYVK</sequence>
<organism evidence="1 2">
    <name type="scientific">Geotoga petraea</name>
    <dbReference type="NCBI Taxonomy" id="28234"/>
    <lineage>
        <taxon>Bacteria</taxon>
        <taxon>Thermotogati</taxon>
        <taxon>Thermotogota</taxon>
        <taxon>Thermotogae</taxon>
        <taxon>Petrotogales</taxon>
        <taxon>Petrotogaceae</taxon>
        <taxon>Geotoga</taxon>
    </lineage>
</organism>
<evidence type="ECO:0000313" key="2">
    <source>
        <dbReference type="Proteomes" id="UP000297288"/>
    </source>
</evidence>
<dbReference type="OrthoDB" id="735874at2"/>
<gene>
    <name evidence="1" type="ORF">E4650_08930</name>
</gene>